<organism evidence="6 7">
    <name type="scientific">Candidatus Nealsonbacteria bacterium CG_4_10_14_0_8_um_filter_37_14</name>
    <dbReference type="NCBI Taxonomy" id="1974684"/>
    <lineage>
        <taxon>Bacteria</taxon>
        <taxon>Candidatus Nealsoniibacteriota</taxon>
    </lineage>
</organism>
<dbReference type="Pfam" id="PF00472">
    <property type="entry name" value="RF-1"/>
    <property type="match status" value="1"/>
</dbReference>
<dbReference type="InterPro" id="IPR005139">
    <property type="entry name" value="PCRF"/>
</dbReference>
<evidence type="ECO:0000256" key="2">
    <source>
        <dbReference type="ARBA" id="ARBA00022481"/>
    </source>
</evidence>
<feature type="domain" description="Peptide chain release factor" evidence="5">
    <location>
        <begin position="62"/>
        <end position="185"/>
    </location>
</feature>
<accession>A0A2M7R6F3</accession>
<dbReference type="InterPro" id="IPR050057">
    <property type="entry name" value="Prokaryotic/Mito_RF"/>
</dbReference>
<keyword evidence="2" id="KW-0488">Methylation</keyword>
<protein>
    <submittedName>
        <fullName evidence="6">Peptide chain release factor 1</fullName>
    </submittedName>
</protein>
<dbReference type="SUPFAM" id="SSF75620">
    <property type="entry name" value="Release factor"/>
    <property type="match status" value="1"/>
</dbReference>
<gene>
    <name evidence="6" type="ORF">COY73_03200</name>
</gene>
<dbReference type="PANTHER" id="PTHR43804">
    <property type="entry name" value="LD18447P"/>
    <property type="match status" value="1"/>
</dbReference>
<dbReference type="InterPro" id="IPR000352">
    <property type="entry name" value="Pep_chain_release_fac_I"/>
</dbReference>
<dbReference type="PANTHER" id="PTHR43804:SF7">
    <property type="entry name" value="LD18447P"/>
    <property type="match status" value="1"/>
</dbReference>
<proteinExistence type="inferred from homology"/>
<dbReference type="Proteomes" id="UP000230767">
    <property type="component" value="Unassembled WGS sequence"/>
</dbReference>
<dbReference type="InterPro" id="IPR045853">
    <property type="entry name" value="Pep_chain_release_fac_I_sf"/>
</dbReference>
<evidence type="ECO:0000259" key="5">
    <source>
        <dbReference type="SMART" id="SM00937"/>
    </source>
</evidence>
<dbReference type="EMBL" id="PFLW01000076">
    <property type="protein sequence ID" value="PIY88619.1"/>
    <property type="molecule type" value="Genomic_DNA"/>
</dbReference>
<dbReference type="Gene3D" id="3.30.160.20">
    <property type="match status" value="1"/>
</dbReference>
<feature type="coiled-coil region" evidence="4">
    <location>
        <begin position="36"/>
        <end position="63"/>
    </location>
</feature>
<evidence type="ECO:0000256" key="1">
    <source>
        <dbReference type="ARBA" id="ARBA00010835"/>
    </source>
</evidence>
<dbReference type="GO" id="GO:0003747">
    <property type="term" value="F:translation release factor activity"/>
    <property type="evidence" value="ECO:0007669"/>
    <property type="project" value="InterPro"/>
</dbReference>
<dbReference type="GO" id="GO:0005737">
    <property type="term" value="C:cytoplasm"/>
    <property type="evidence" value="ECO:0007669"/>
    <property type="project" value="UniProtKB-ARBA"/>
</dbReference>
<evidence type="ECO:0000313" key="6">
    <source>
        <dbReference type="EMBL" id="PIY88619.1"/>
    </source>
</evidence>
<dbReference type="Gene3D" id="3.30.70.1660">
    <property type="match status" value="1"/>
</dbReference>
<dbReference type="Gene3D" id="6.10.140.1950">
    <property type="match status" value="1"/>
</dbReference>
<dbReference type="NCBIfam" id="NF001859">
    <property type="entry name" value="PRK00591.1"/>
    <property type="match status" value="1"/>
</dbReference>
<keyword evidence="4" id="KW-0175">Coiled coil</keyword>
<keyword evidence="3" id="KW-0648">Protein biosynthesis</keyword>
<dbReference type="AlphaFoldDB" id="A0A2M7R6F3"/>
<reference evidence="7" key="1">
    <citation type="submission" date="2017-09" db="EMBL/GenBank/DDBJ databases">
        <title>Depth-based differentiation of microbial function through sediment-hosted aquifers and enrichment of novel symbionts in the deep terrestrial subsurface.</title>
        <authorList>
            <person name="Probst A.J."/>
            <person name="Ladd B."/>
            <person name="Jarett J.K."/>
            <person name="Geller-Mcgrath D.E."/>
            <person name="Sieber C.M.K."/>
            <person name="Emerson J.B."/>
            <person name="Anantharaman K."/>
            <person name="Thomas B.C."/>
            <person name="Malmstrom R."/>
            <person name="Stieglmeier M."/>
            <person name="Klingl A."/>
            <person name="Woyke T."/>
            <person name="Ryan C.M."/>
            <person name="Banfield J.F."/>
        </authorList>
    </citation>
    <scope>NUCLEOTIDE SEQUENCE [LARGE SCALE GENOMIC DNA]</scope>
</reference>
<dbReference type="Pfam" id="PF03462">
    <property type="entry name" value="PCRF"/>
    <property type="match status" value="1"/>
</dbReference>
<sequence length="353" mass="40782">MIDINAIKQEYEDILTQLSDPELISNREKFENLLKKRDYFEKIIEKEKEIKDLEQKIQENKEILSTEKDPELLSLAEAEIKIFAEKEKNSKKELETLLKKEESFSSNFVLQNFSGESVIVEIRAGTGGEEASLFAGDLFRMYLKYATIQSWKQKILDSRPTELSGFKEITFELKNGNVFSKMQHEGGVHRVQRIPATEKSGRIHTSTATVAILPKPKKAQIKINPRDLKIDFYGASGPGGQYLQKRHTAVRITHLPTGIVVTSQTERNQIQNKENAISILEARLLKRKEMAEFEKLSEKRKTQIGWAKRAEKIRTYNFPQDRVTDHRIKKSWHNIEDIMEGRLEPIIKALQSL</sequence>
<evidence type="ECO:0000256" key="3">
    <source>
        <dbReference type="ARBA" id="ARBA00022917"/>
    </source>
</evidence>
<evidence type="ECO:0000256" key="4">
    <source>
        <dbReference type="SAM" id="Coils"/>
    </source>
</evidence>
<name>A0A2M7R6F3_9BACT</name>
<evidence type="ECO:0000313" key="7">
    <source>
        <dbReference type="Proteomes" id="UP000230767"/>
    </source>
</evidence>
<dbReference type="SMART" id="SM00937">
    <property type="entry name" value="PCRF"/>
    <property type="match status" value="1"/>
</dbReference>
<comment type="caution">
    <text evidence="6">The sequence shown here is derived from an EMBL/GenBank/DDBJ whole genome shotgun (WGS) entry which is preliminary data.</text>
</comment>
<comment type="similarity">
    <text evidence="1">Belongs to the prokaryotic/mitochondrial release factor family.</text>
</comment>